<name>A0A1G1V2Y3_9BACT</name>
<dbReference type="EMBL" id="MHBW01000005">
    <property type="protein sequence ID" value="OGY09734.1"/>
    <property type="molecule type" value="Genomic_DNA"/>
</dbReference>
<dbReference type="STRING" id="1797513.A2782_02755"/>
<feature type="region of interest" description="Disordered" evidence="1">
    <location>
        <begin position="36"/>
        <end position="57"/>
    </location>
</feature>
<reference evidence="2 3" key="1">
    <citation type="journal article" date="2016" name="Nat. Commun.">
        <title>Thousands of microbial genomes shed light on interconnected biogeochemical processes in an aquifer system.</title>
        <authorList>
            <person name="Anantharaman K."/>
            <person name="Brown C.T."/>
            <person name="Hug L.A."/>
            <person name="Sharon I."/>
            <person name="Castelle C.J."/>
            <person name="Probst A.J."/>
            <person name="Thomas B.C."/>
            <person name="Singh A."/>
            <person name="Wilkins M.J."/>
            <person name="Karaoz U."/>
            <person name="Brodie E.L."/>
            <person name="Williams K.H."/>
            <person name="Hubbard S.S."/>
            <person name="Banfield J.F."/>
        </authorList>
    </citation>
    <scope>NUCLEOTIDE SEQUENCE [LARGE SCALE GENOMIC DNA]</scope>
</reference>
<sequence length="255" mass="27841">MKIVFILFVLAVLSLPVKVFGQTSVTGPVQKSISLPATTTKPVPPTPPQQTPITKHVGPGLKETRKIEIKPADETKKIEITDDKGITKTVEPEKLNEVIISPDPEKCKPKPCTVLTLKIENGKTVINSDGVITKTSLPVKIEGNRITVETKNRDVDVEVLDPSKVKGEIESYAKAQPNTLTITSTSLDSCDLQGDEESLCSGVSSVYKVDTIRQNKFLGLLPVKSNVKYTLNASTGNTISEESPWYLKILPFLFN</sequence>
<comment type="caution">
    <text evidence="2">The sequence shown here is derived from an EMBL/GenBank/DDBJ whole genome shotgun (WGS) entry which is preliminary data.</text>
</comment>
<gene>
    <name evidence="2" type="ORF">A2782_02755</name>
</gene>
<proteinExistence type="predicted"/>
<accession>A0A1G1V2Y3</accession>
<dbReference type="AlphaFoldDB" id="A0A1G1V2Y3"/>
<dbReference type="Proteomes" id="UP000177967">
    <property type="component" value="Unassembled WGS sequence"/>
</dbReference>
<protein>
    <submittedName>
        <fullName evidence="2">Uncharacterized protein</fullName>
    </submittedName>
</protein>
<evidence type="ECO:0000256" key="1">
    <source>
        <dbReference type="SAM" id="MobiDB-lite"/>
    </source>
</evidence>
<evidence type="ECO:0000313" key="3">
    <source>
        <dbReference type="Proteomes" id="UP000177967"/>
    </source>
</evidence>
<evidence type="ECO:0000313" key="2">
    <source>
        <dbReference type="EMBL" id="OGY09734.1"/>
    </source>
</evidence>
<organism evidence="2 3">
    <name type="scientific">Candidatus Blackburnbacteria bacterium RIFCSPHIGHO2_01_FULL_43_15b</name>
    <dbReference type="NCBI Taxonomy" id="1797513"/>
    <lineage>
        <taxon>Bacteria</taxon>
        <taxon>Candidatus Blackburniibacteriota</taxon>
    </lineage>
</organism>